<protein>
    <submittedName>
        <fullName evidence="3">DUF1254 domain-containing protein</fullName>
    </submittedName>
</protein>
<evidence type="ECO:0000313" key="3">
    <source>
        <dbReference type="EMBL" id="UWZ35675.1"/>
    </source>
</evidence>
<dbReference type="PANTHER" id="PTHR36509:SF2">
    <property type="entry name" value="BLL3101 PROTEIN"/>
    <property type="match status" value="1"/>
</dbReference>
<dbReference type="Gene3D" id="2.60.40.1610">
    <property type="entry name" value="Domain of unknown function DUF1254"/>
    <property type="match status" value="1"/>
</dbReference>
<dbReference type="Pfam" id="PF06863">
    <property type="entry name" value="DUF1254"/>
    <property type="match status" value="1"/>
</dbReference>
<dbReference type="SUPFAM" id="SSF160935">
    <property type="entry name" value="VPA0735-like"/>
    <property type="match status" value="1"/>
</dbReference>
<proteinExistence type="predicted"/>
<dbReference type="InterPro" id="IPR010679">
    <property type="entry name" value="DUF1254"/>
</dbReference>
<dbReference type="Pfam" id="PF06742">
    <property type="entry name" value="DUF1214"/>
    <property type="match status" value="1"/>
</dbReference>
<dbReference type="EMBL" id="CP073721">
    <property type="protein sequence ID" value="UWZ35675.1"/>
    <property type="molecule type" value="Genomic_DNA"/>
</dbReference>
<feature type="domain" description="DUF1214" evidence="1">
    <location>
        <begin position="311"/>
        <end position="416"/>
    </location>
</feature>
<dbReference type="PANTHER" id="PTHR36509">
    <property type="entry name" value="BLL3101 PROTEIN"/>
    <property type="match status" value="1"/>
</dbReference>
<feature type="domain" description="DUF1254" evidence="2">
    <location>
        <begin position="35"/>
        <end position="163"/>
    </location>
</feature>
<evidence type="ECO:0000313" key="4">
    <source>
        <dbReference type="Proteomes" id="UP001058271"/>
    </source>
</evidence>
<evidence type="ECO:0000259" key="2">
    <source>
        <dbReference type="Pfam" id="PF06863"/>
    </source>
</evidence>
<name>A0ABY5Z0Y1_9ACTN</name>
<dbReference type="InterPro" id="IPR037049">
    <property type="entry name" value="DUF1214_C_sf"/>
</dbReference>
<sequence>MRDDLPALAAEAYVYGFPLLCDLGAVERDVKTSPFNVFVHRRDLAAPGPHSANANLDLLYSTAHLDMSGGPLWLRVPDTGGRYHVVQFVDAWTDNFAYVGSRSTGSEEREFLLVPPGWAGREAPGADIIRVPTMIATLIARFACDGPRDTAHVNALQNGLSLERMYPHVPIDGLPKPQAGVPDELCFFEGLRRSLAAFPPSPAERRYQRRFAALGVLERGNSPYPTIPRELRDALREGLERGRDVLEEAATSGHALVNGWINDLHTFDYNLDYFEVGTLDTPEWTVADRDTAHRMRAVAARTGLWGNHAYEAVYPTVHKDPHGDRLNGTRAYRIRFEQPPPVGARWSLTMYDAPQSRLVPNELDRHSVGSQTPGLRSGRDGSVTVLIQHERPADDVNWLPAPEGAFRPVLRMYEPDAAVLRGEYRLPPVAPA</sequence>
<reference evidence="3" key="1">
    <citation type="submission" date="2021-04" db="EMBL/GenBank/DDBJ databases">
        <title>Biosynthetic gene clusters of Dactylosporangioum roseum.</title>
        <authorList>
            <person name="Hartkoorn R.C."/>
            <person name="Beaudoing E."/>
            <person name="Hot D."/>
            <person name="Moureu S."/>
        </authorList>
    </citation>
    <scope>NUCLEOTIDE SEQUENCE</scope>
    <source>
        <strain evidence="3">NRRL B-16295</strain>
    </source>
</reference>
<dbReference type="InterPro" id="IPR010621">
    <property type="entry name" value="DUF1214"/>
</dbReference>
<evidence type="ECO:0000259" key="1">
    <source>
        <dbReference type="Pfam" id="PF06742"/>
    </source>
</evidence>
<dbReference type="RefSeq" id="WP_260725026.1">
    <property type="nucleotide sequence ID" value="NZ_BAAABS010000058.1"/>
</dbReference>
<gene>
    <name evidence="3" type="ORF">Drose_31955</name>
</gene>
<dbReference type="InterPro" id="IPR037050">
    <property type="entry name" value="DUF1254_sf"/>
</dbReference>
<keyword evidence="4" id="KW-1185">Reference proteome</keyword>
<organism evidence="3 4">
    <name type="scientific">Dactylosporangium roseum</name>
    <dbReference type="NCBI Taxonomy" id="47989"/>
    <lineage>
        <taxon>Bacteria</taxon>
        <taxon>Bacillati</taxon>
        <taxon>Actinomycetota</taxon>
        <taxon>Actinomycetes</taxon>
        <taxon>Micromonosporales</taxon>
        <taxon>Micromonosporaceae</taxon>
        <taxon>Dactylosporangium</taxon>
    </lineage>
</organism>
<dbReference type="Gene3D" id="2.60.120.600">
    <property type="entry name" value="Domain of unknown function DUF1214, C-terminal domain"/>
    <property type="match status" value="1"/>
</dbReference>
<accession>A0ABY5Z0Y1</accession>
<dbReference type="Proteomes" id="UP001058271">
    <property type="component" value="Chromosome"/>
</dbReference>